<gene>
    <name evidence="2" type="ORF">ACFFGT_25050</name>
</gene>
<name>A0ABV6LDJ0_9SPHI</name>
<dbReference type="InterPro" id="IPR056091">
    <property type="entry name" value="DUF7674"/>
</dbReference>
<evidence type="ECO:0000259" key="1">
    <source>
        <dbReference type="Pfam" id="PF24722"/>
    </source>
</evidence>
<accession>A0ABV6LDJ0</accession>
<dbReference type="RefSeq" id="WP_377025254.1">
    <property type="nucleotide sequence ID" value="NZ_JBHLTS010000074.1"/>
</dbReference>
<sequence>MSAWRKRAIECLPGLKKEFEDPQTSIYGVFIELLPSTVTAHRNNDTEQLKKNYDFAEWCFRQKATDLWNAAGVTFYEHLGDRDETLRTIHQWVKRDIYIEIRPLLEQRLDTTTLKTIDSLYGLQGGKLKG</sequence>
<comment type="caution">
    <text evidence="2">The sequence shown here is derived from an EMBL/GenBank/DDBJ whole genome shotgun (WGS) entry which is preliminary data.</text>
</comment>
<dbReference type="EMBL" id="JBHLTS010000074">
    <property type="protein sequence ID" value="MFC0517504.1"/>
    <property type="molecule type" value="Genomic_DNA"/>
</dbReference>
<protein>
    <recommendedName>
        <fullName evidence="1">DUF7674 domain-containing protein</fullName>
    </recommendedName>
</protein>
<dbReference type="Proteomes" id="UP001589828">
    <property type="component" value="Unassembled WGS sequence"/>
</dbReference>
<proteinExistence type="predicted"/>
<evidence type="ECO:0000313" key="3">
    <source>
        <dbReference type="Proteomes" id="UP001589828"/>
    </source>
</evidence>
<reference evidence="2 3" key="1">
    <citation type="submission" date="2024-09" db="EMBL/GenBank/DDBJ databases">
        <authorList>
            <person name="Sun Q."/>
            <person name="Mori K."/>
        </authorList>
    </citation>
    <scope>NUCLEOTIDE SEQUENCE [LARGE SCALE GENOMIC DNA]</scope>
    <source>
        <strain evidence="2 3">NCAIM B.02415</strain>
    </source>
</reference>
<evidence type="ECO:0000313" key="2">
    <source>
        <dbReference type="EMBL" id="MFC0517504.1"/>
    </source>
</evidence>
<dbReference type="Pfam" id="PF24722">
    <property type="entry name" value="DUF7674"/>
    <property type="match status" value="1"/>
</dbReference>
<organism evidence="2 3">
    <name type="scientific">Mucilaginibacter angelicae</name>
    <dbReference type="NCBI Taxonomy" id="869718"/>
    <lineage>
        <taxon>Bacteria</taxon>
        <taxon>Pseudomonadati</taxon>
        <taxon>Bacteroidota</taxon>
        <taxon>Sphingobacteriia</taxon>
        <taxon>Sphingobacteriales</taxon>
        <taxon>Sphingobacteriaceae</taxon>
        <taxon>Mucilaginibacter</taxon>
    </lineage>
</organism>
<keyword evidence="3" id="KW-1185">Reference proteome</keyword>
<feature type="domain" description="DUF7674" evidence="1">
    <location>
        <begin position="7"/>
        <end position="103"/>
    </location>
</feature>